<dbReference type="FunFam" id="2.60.40.1120:FF:000003">
    <property type="entry name" value="Outer membrane protein Omp121"/>
    <property type="match status" value="1"/>
</dbReference>
<keyword evidence="6 7" id="KW-0998">Cell outer membrane</keyword>
<dbReference type="PROSITE" id="PS52016">
    <property type="entry name" value="TONB_DEPENDENT_REC_3"/>
    <property type="match status" value="1"/>
</dbReference>
<dbReference type="EMBL" id="JBDKWZ010000012">
    <property type="protein sequence ID" value="MEN7550107.1"/>
    <property type="molecule type" value="Genomic_DNA"/>
</dbReference>
<comment type="subcellular location">
    <subcellularLocation>
        <location evidence="1 7">Cell outer membrane</location>
        <topology evidence="1 7">Multi-pass membrane protein</topology>
    </subcellularLocation>
</comment>
<dbReference type="Gene3D" id="2.170.130.10">
    <property type="entry name" value="TonB-dependent receptor, plug domain"/>
    <property type="match status" value="1"/>
</dbReference>
<dbReference type="InterPro" id="IPR036942">
    <property type="entry name" value="Beta-barrel_TonB_sf"/>
</dbReference>
<evidence type="ECO:0000256" key="5">
    <source>
        <dbReference type="ARBA" id="ARBA00023136"/>
    </source>
</evidence>
<evidence type="ECO:0000256" key="4">
    <source>
        <dbReference type="ARBA" id="ARBA00022692"/>
    </source>
</evidence>
<dbReference type="SUPFAM" id="SSF49464">
    <property type="entry name" value="Carboxypeptidase regulatory domain-like"/>
    <property type="match status" value="1"/>
</dbReference>
<keyword evidence="11" id="KW-1185">Reference proteome</keyword>
<feature type="domain" description="TonB-dependent receptor plug" evidence="9">
    <location>
        <begin position="229"/>
        <end position="332"/>
    </location>
</feature>
<dbReference type="RefSeq" id="WP_346822886.1">
    <property type="nucleotide sequence ID" value="NZ_JBDKWZ010000012.1"/>
</dbReference>
<dbReference type="InterPro" id="IPR012910">
    <property type="entry name" value="Plug_dom"/>
</dbReference>
<evidence type="ECO:0000256" key="1">
    <source>
        <dbReference type="ARBA" id="ARBA00004571"/>
    </source>
</evidence>
<evidence type="ECO:0000256" key="2">
    <source>
        <dbReference type="ARBA" id="ARBA00022448"/>
    </source>
</evidence>
<evidence type="ECO:0000313" key="11">
    <source>
        <dbReference type="Proteomes" id="UP001403385"/>
    </source>
</evidence>
<proteinExistence type="inferred from homology"/>
<organism evidence="10 11">
    <name type="scientific">Rapidithrix thailandica</name>
    <dbReference type="NCBI Taxonomy" id="413964"/>
    <lineage>
        <taxon>Bacteria</taxon>
        <taxon>Pseudomonadati</taxon>
        <taxon>Bacteroidota</taxon>
        <taxon>Cytophagia</taxon>
        <taxon>Cytophagales</taxon>
        <taxon>Flammeovirgaceae</taxon>
        <taxon>Rapidithrix</taxon>
    </lineage>
</organism>
<evidence type="ECO:0000256" key="6">
    <source>
        <dbReference type="ARBA" id="ARBA00023237"/>
    </source>
</evidence>
<dbReference type="InterPro" id="IPR023997">
    <property type="entry name" value="TonB-dep_OMP_SusC/RagA_CS"/>
</dbReference>
<keyword evidence="2 7" id="KW-0813">Transport</keyword>
<accession>A0AAW9RYV7</accession>
<sequence>MKMFLLRQIIAMTKLMFYGIFVQALCCSLLVAKPGNAQKVSLEDVYLSINEHNAKVERLFALIETQTDFDFAYNKSLLRKEEKLSVHLSNKSLAEVLRYISYRTQLGFKRVDETIHVTRKPSQRAENSAEDDLLVMDDIRVKGTVTDDQGEPLPGVNVLVKGTTQGTITDINGAYTLNAPEQGTLVYSYIGYQSQEIAVDGRTQINITLMVDLEELEEVVVMGYSSKKQSQLTSSVVTVSSEELKGVTTPSLPNMLQGKTAGVFITNPSGEPGETSDIRVRGTGSISAGASPLYVVDGVIGGTFDPRDVESVTVLKDAGATGLYGARAANGVVVVTTKSGKAGKTVLSYNGAVGINTASMGEFEVMNGQELYDYQKTFVDDSELPTDLTDKNTDWVDLAFRTGITHDHQVTASGGNEKNKFYISGGYYQEEGTLISTDYERFSSRINYTHQASDKFSVTARLNGQYWNRTYNPTGALGQAYLNMPWDSPYDADGNPIQVEDEVDWYGRDRSNFLYPLQYNNSTAKGQSFTGDLKLTYNIASWLSFSTSNRADLDFSRNESFNDKRTKSAMADGGRLYNQYYYSQAFLSSNLLTLSKSSGKHQFDGIFGVEFQTNHWDNASVTGKGILAGLDALNSTAEPKNIGGNKGESNFNSYFFQGDYNYDNRYFLTVSFRRDGSSRFGPEQRYGNFYSIGGSWILSNEDFISNIDFISNLKLRASYGVSGNANIGDYAWKGLYKADVQYNGDAAAYPRQPENRELTWESPETYNVGVEIGFWDRIRLNLDYYNRHNKDLLLDVPLAPATGYYWLTKNVGTVRNRGIDIEVETQNLKGGSFTWTTNFNINFNRNKVMKLNEGEDVLRGKQRLIEGEDMYSWYIRKWVGVDPDNGDPLWEKLIYDEEGNVTGSETTNDYSEATQQNVGNASPDFYGGMINTFSYKGLSLSVFFNFLSGNKVYHSARELFDNDGAYYTFNSMKLADGWNRWEQPGDNATHPKPVISGNKQSNKPSSRYLEDGSYIRLRNVRLSYQLPEALISKLKLGNVTVYASGDNLLTFTKFSGMDPEVGLGGRSGGPQEAGVSGTKYPISKKVVFGVNVQF</sequence>
<protein>
    <submittedName>
        <fullName evidence="10">TonB-dependent receptor</fullName>
    </submittedName>
</protein>
<name>A0AAW9RYV7_9BACT</name>
<dbReference type="InterPro" id="IPR037066">
    <property type="entry name" value="Plug_dom_sf"/>
</dbReference>
<dbReference type="AlphaFoldDB" id="A0AAW9RYV7"/>
<dbReference type="NCBIfam" id="TIGR04057">
    <property type="entry name" value="SusC_RagA_signa"/>
    <property type="match status" value="1"/>
</dbReference>
<keyword evidence="10" id="KW-0675">Receptor</keyword>
<reference evidence="10 11" key="1">
    <citation type="submission" date="2024-04" db="EMBL/GenBank/DDBJ databases">
        <title>Novel genus in family Flammeovirgaceae.</title>
        <authorList>
            <person name="Nguyen T.H."/>
            <person name="Vuong T.Q."/>
            <person name="Le H."/>
            <person name="Kim S.-G."/>
        </authorList>
    </citation>
    <scope>NUCLEOTIDE SEQUENCE [LARGE SCALE GENOMIC DNA]</scope>
    <source>
        <strain evidence="10 11">JCM 23209</strain>
    </source>
</reference>
<comment type="similarity">
    <text evidence="7">Belongs to the TonB-dependent receptor family.</text>
</comment>
<keyword evidence="3 7" id="KW-1134">Transmembrane beta strand</keyword>
<dbReference type="Gene3D" id="2.60.40.1120">
    <property type="entry name" value="Carboxypeptidase-like, regulatory domain"/>
    <property type="match status" value="1"/>
</dbReference>
<dbReference type="Pfam" id="PF07715">
    <property type="entry name" value="Plug"/>
    <property type="match status" value="1"/>
</dbReference>
<dbReference type="InterPro" id="IPR008969">
    <property type="entry name" value="CarboxyPept-like_regulatory"/>
</dbReference>
<keyword evidence="5 7" id="KW-0472">Membrane</keyword>
<keyword evidence="4 7" id="KW-0812">Transmembrane</keyword>
<evidence type="ECO:0000256" key="3">
    <source>
        <dbReference type="ARBA" id="ARBA00022452"/>
    </source>
</evidence>
<gene>
    <name evidence="10" type="ORF">AAG747_19465</name>
</gene>
<evidence type="ECO:0000313" key="10">
    <source>
        <dbReference type="EMBL" id="MEN7550107.1"/>
    </source>
</evidence>
<dbReference type="Gene3D" id="2.40.170.20">
    <property type="entry name" value="TonB-dependent receptor, beta-barrel domain"/>
    <property type="match status" value="1"/>
</dbReference>
<dbReference type="GO" id="GO:0009279">
    <property type="term" value="C:cell outer membrane"/>
    <property type="evidence" value="ECO:0007669"/>
    <property type="project" value="UniProtKB-SubCell"/>
</dbReference>
<comment type="caution">
    <text evidence="10">The sequence shown here is derived from an EMBL/GenBank/DDBJ whole genome shotgun (WGS) entry which is preliminary data.</text>
</comment>
<evidence type="ECO:0000259" key="9">
    <source>
        <dbReference type="Pfam" id="PF07715"/>
    </source>
</evidence>
<dbReference type="Proteomes" id="UP001403385">
    <property type="component" value="Unassembled WGS sequence"/>
</dbReference>
<evidence type="ECO:0000256" key="7">
    <source>
        <dbReference type="PROSITE-ProRule" id="PRU01360"/>
    </source>
</evidence>
<evidence type="ECO:0000256" key="8">
    <source>
        <dbReference type="SAM" id="MobiDB-lite"/>
    </source>
</evidence>
<dbReference type="InterPro" id="IPR023996">
    <property type="entry name" value="TonB-dep_OMP_SusC/RagA"/>
</dbReference>
<dbReference type="SUPFAM" id="SSF56935">
    <property type="entry name" value="Porins"/>
    <property type="match status" value="1"/>
</dbReference>
<dbReference type="InterPro" id="IPR039426">
    <property type="entry name" value="TonB-dep_rcpt-like"/>
</dbReference>
<feature type="region of interest" description="Disordered" evidence="8">
    <location>
        <begin position="983"/>
        <end position="1006"/>
    </location>
</feature>
<dbReference type="NCBIfam" id="TIGR04056">
    <property type="entry name" value="OMP_RagA_SusC"/>
    <property type="match status" value="1"/>
</dbReference>
<dbReference type="Pfam" id="PF13715">
    <property type="entry name" value="CarbopepD_reg_2"/>
    <property type="match status" value="1"/>
</dbReference>